<reference evidence="3 4" key="1">
    <citation type="submission" date="2017-07" db="EMBL/GenBank/DDBJ databases">
        <title>Sandarakinorhabdus cyanobacteriorum sp. nov., a novel bacterium isolated from cyanobacterial aggregates in a eutrophic lake.</title>
        <authorList>
            <person name="Cai H."/>
        </authorList>
    </citation>
    <scope>NUCLEOTIDE SEQUENCE [LARGE SCALE GENOMIC DNA]</scope>
    <source>
        <strain evidence="3 4">TH057</strain>
    </source>
</reference>
<evidence type="ECO:0000256" key="1">
    <source>
        <dbReference type="PROSITE-ProRule" id="PRU00339"/>
    </source>
</evidence>
<evidence type="ECO:0000313" key="3">
    <source>
        <dbReference type="EMBL" id="OYQ28812.1"/>
    </source>
</evidence>
<dbReference type="Gene3D" id="1.25.40.10">
    <property type="entry name" value="Tetratricopeptide repeat domain"/>
    <property type="match status" value="2"/>
</dbReference>
<dbReference type="SMART" id="SM00028">
    <property type="entry name" value="TPR"/>
    <property type="match status" value="4"/>
</dbReference>
<dbReference type="Proteomes" id="UP000216991">
    <property type="component" value="Unassembled WGS sequence"/>
</dbReference>
<sequence>MRSLAALLILAAAATPALATPTALPRTAYVLGRYAWLDHDVERAARLLESARLADPASASITRQAWELAVAAGDGPRAFKLAQAMGAAGNRDAEVVITRLADAVLKKDWAAVQQLRPALGVQAWPQVAGPVIDAWAQFARGDTDGASAAMEPARTQGFMRPYFAEQRAHMLAALGRWDAAASAYARVRAGNGTAAAVLRQGQADALAMAGRKDEALALLFPSDRPTAVARQRLEAGKRLGPLAPDARNAMAWMFLRFSDDLARERAEPLALFFARLASFMAPEQPLPWLSVADHLAQAGQNQAALTALARVPAGLGLDELARSRRAEALEAMGAGKEAGELLQAAAAAPGASVEDLVGLAAWHQRAGRHAEAATAYGTAIDRFGAGMGAQAWNLHYLRAIMRDRAGDWPGAEADLKTALTLFPDEAGVMNYLGYTLMERGERLAEAQALIEKAAKLRPGDGGIIDSLGWLQLKLGQVDEAVATLERALALEPEDPTLISHLGDALWSQGRRIEARFRWRQALAIVAEGDEKRRLQARLDYGLDAAPAMLAQR</sequence>
<feature type="chain" id="PRO_5012693954" evidence="2">
    <location>
        <begin position="20"/>
        <end position="552"/>
    </location>
</feature>
<keyword evidence="4" id="KW-1185">Reference proteome</keyword>
<dbReference type="Pfam" id="PF13414">
    <property type="entry name" value="TPR_11"/>
    <property type="match status" value="1"/>
</dbReference>
<dbReference type="PROSITE" id="PS50005">
    <property type="entry name" value="TPR"/>
    <property type="match status" value="1"/>
</dbReference>
<name>A0A255YHR4_9SPHN</name>
<dbReference type="InterPro" id="IPR019734">
    <property type="entry name" value="TPR_rpt"/>
</dbReference>
<feature type="repeat" description="TPR" evidence="1">
    <location>
        <begin position="461"/>
        <end position="494"/>
    </location>
</feature>
<gene>
    <name evidence="3" type="ORF">CHU93_08255</name>
</gene>
<dbReference type="EMBL" id="NOXT01000107">
    <property type="protein sequence ID" value="OYQ28812.1"/>
    <property type="molecule type" value="Genomic_DNA"/>
</dbReference>
<dbReference type="Pfam" id="PF13432">
    <property type="entry name" value="TPR_16"/>
    <property type="match status" value="1"/>
</dbReference>
<keyword evidence="2" id="KW-0732">Signal</keyword>
<dbReference type="OrthoDB" id="9766710at2"/>
<dbReference type="RefSeq" id="WP_094473620.1">
    <property type="nucleotide sequence ID" value="NZ_NOXT01000107.1"/>
</dbReference>
<dbReference type="AlphaFoldDB" id="A0A255YHR4"/>
<dbReference type="InterPro" id="IPR011990">
    <property type="entry name" value="TPR-like_helical_dom_sf"/>
</dbReference>
<proteinExistence type="predicted"/>
<accession>A0A255YHR4</accession>
<evidence type="ECO:0000313" key="4">
    <source>
        <dbReference type="Proteomes" id="UP000216991"/>
    </source>
</evidence>
<dbReference type="PANTHER" id="PTHR12558">
    <property type="entry name" value="CELL DIVISION CYCLE 16,23,27"/>
    <property type="match status" value="1"/>
</dbReference>
<feature type="signal peptide" evidence="2">
    <location>
        <begin position="1"/>
        <end position="19"/>
    </location>
</feature>
<comment type="caution">
    <text evidence="3">The sequence shown here is derived from an EMBL/GenBank/DDBJ whole genome shotgun (WGS) entry which is preliminary data.</text>
</comment>
<dbReference type="PANTHER" id="PTHR12558:SF33">
    <property type="entry name" value="BLL7664 PROTEIN"/>
    <property type="match status" value="1"/>
</dbReference>
<evidence type="ECO:0000256" key="2">
    <source>
        <dbReference type="SAM" id="SignalP"/>
    </source>
</evidence>
<organism evidence="3 4">
    <name type="scientific">Sandarakinorhabdus cyanobacteriorum</name>
    <dbReference type="NCBI Taxonomy" id="1981098"/>
    <lineage>
        <taxon>Bacteria</taxon>
        <taxon>Pseudomonadati</taxon>
        <taxon>Pseudomonadota</taxon>
        <taxon>Alphaproteobacteria</taxon>
        <taxon>Sphingomonadales</taxon>
        <taxon>Sphingosinicellaceae</taxon>
        <taxon>Sandarakinorhabdus</taxon>
    </lineage>
</organism>
<protein>
    <submittedName>
        <fullName evidence="3">Uncharacterized protein</fullName>
    </submittedName>
</protein>
<dbReference type="SUPFAM" id="SSF48452">
    <property type="entry name" value="TPR-like"/>
    <property type="match status" value="2"/>
</dbReference>
<keyword evidence="1" id="KW-0802">TPR repeat</keyword>